<keyword evidence="3" id="KW-1185">Reference proteome</keyword>
<evidence type="ECO:0000259" key="1">
    <source>
        <dbReference type="Pfam" id="PF10536"/>
    </source>
</evidence>
<evidence type="ECO:0000313" key="3">
    <source>
        <dbReference type="Proteomes" id="UP000289738"/>
    </source>
</evidence>
<sequence length="288" mass="33635">MEEEKEESFIMHVVTQKMEEQLLGYESEMYRLDHAEHIAGRLDKAPRVFLWRVGVGRYRGAPDEVHERVHHAADRGWLPLLEDLERCGRLLWGSAVLAWLYRQMCWATKHGQCNLGGCVSLLLSWAYHRIPLIRPDGFDTRRFSLLESTDRTMPRARAGLGITDVEWTPYADPQLIGIVPPAIAEAEASSAVVCPLLCFAIVEWHQVDRVVRQFDGLQHIPTRPLNIDDMHRLDGRFGRGEWFPQLLDRWHELWDARVHHHLPIHHHIDMRPSLAYMTWYLQWAHTVI</sequence>
<dbReference type="PANTHER" id="PTHR46033">
    <property type="entry name" value="PROTEIN MAIN-LIKE 2"/>
    <property type="match status" value="1"/>
</dbReference>
<dbReference type="Proteomes" id="UP000289738">
    <property type="component" value="Chromosome B09"/>
</dbReference>
<feature type="domain" description="Aminotransferase-like plant mobile" evidence="1">
    <location>
        <begin position="75"/>
        <end position="280"/>
    </location>
</feature>
<protein>
    <recommendedName>
        <fullName evidence="1">Aminotransferase-like plant mobile domain-containing protein</fullName>
    </recommendedName>
</protein>
<dbReference type="InterPro" id="IPR044824">
    <property type="entry name" value="MAIN-like"/>
</dbReference>
<comment type="caution">
    <text evidence="2">The sequence shown here is derived from an EMBL/GenBank/DDBJ whole genome shotgun (WGS) entry which is preliminary data.</text>
</comment>
<organism evidence="2 3">
    <name type="scientific">Arachis hypogaea</name>
    <name type="common">Peanut</name>
    <dbReference type="NCBI Taxonomy" id="3818"/>
    <lineage>
        <taxon>Eukaryota</taxon>
        <taxon>Viridiplantae</taxon>
        <taxon>Streptophyta</taxon>
        <taxon>Embryophyta</taxon>
        <taxon>Tracheophyta</taxon>
        <taxon>Spermatophyta</taxon>
        <taxon>Magnoliopsida</taxon>
        <taxon>eudicotyledons</taxon>
        <taxon>Gunneridae</taxon>
        <taxon>Pentapetalae</taxon>
        <taxon>rosids</taxon>
        <taxon>fabids</taxon>
        <taxon>Fabales</taxon>
        <taxon>Fabaceae</taxon>
        <taxon>Papilionoideae</taxon>
        <taxon>50 kb inversion clade</taxon>
        <taxon>dalbergioids sensu lato</taxon>
        <taxon>Dalbergieae</taxon>
        <taxon>Pterocarpus clade</taxon>
        <taxon>Arachis</taxon>
    </lineage>
</organism>
<name>A0A444XDQ8_ARAHY</name>
<evidence type="ECO:0000313" key="2">
    <source>
        <dbReference type="EMBL" id="RYQ87874.1"/>
    </source>
</evidence>
<gene>
    <name evidence="2" type="ORF">Ahy_B09g095415</name>
</gene>
<dbReference type="GO" id="GO:0010073">
    <property type="term" value="P:meristem maintenance"/>
    <property type="evidence" value="ECO:0007669"/>
    <property type="project" value="InterPro"/>
</dbReference>
<reference evidence="2 3" key="1">
    <citation type="submission" date="2019-01" db="EMBL/GenBank/DDBJ databases">
        <title>Sequencing of cultivated peanut Arachis hypogaea provides insights into genome evolution and oil improvement.</title>
        <authorList>
            <person name="Chen X."/>
        </authorList>
    </citation>
    <scope>NUCLEOTIDE SEQUENCE [LARGE SCALE GENOMIC DNA]</scope>
    <source>
        <strain evidence="3">cv. Fuhuasheng</strain>
        <tissue evidence="2">Leaves</tissue>
    </source>
</reference>
<dbReference type="PANTHER" id="PTHR46033:SF8">
    <property type="entry name" value="PROTEIN MAINTENANCE OF MERISTEMS-LIKE"/>
    <property type="match status" value="1"/>
</dbReference>
<accession>A0A444XDQ8</accession>
<dbReference type="Pfam" id="PF10536">
    <property type="entry name" value="PMD"/>
    <property type="match status" value="1"/>
</dbReference>
<proteinExistence type="predicted"/>
<dbReference type="InterPro" id="IPR019557">
    <property type="entry name" value="AminoTfrase-like_pln_mobile"/>
</dbReference>
<dbReference type="AlphaFoldDB" id="A0A444XDQ8"/>
<dbReference type="EMBL" id="SDMP01000019">
    <property type="protein sequence ID" value="RYQ87874.1"/>
    <property type="molecule type" value="Genomic_DNA"/>
</dbReference>